<proteinExistence type="predicted"/>
<dbReference type="AlphaFoldDB" id="A0A915HXG1"/>
<evidence type="ECO:0000313" key="2">
    <source>
        <dbReference type="WBParaSite" id="nRc.2.0.1.t06569-RA"/>
    </source>
</evidence>
<evidence type="ECO:0000313" key="1">
    <source>
        <dbReference type="Proteomes" id="UP000887565"/>
    </source>
</evidence>
<protein>
    <submittedName>
        <fullName evidence="2">Uncharacterized protein</fullName>
    </submittedName>
</protein>
<keyword evidence="1" id="KW-1185">Reference proteome</keyword>
<reference evidence="2" key="1">
    <citation type="submission" date="2022-11" db="UniProtKB">
        <authorList>
            <consortium name="WormBaseParasite"/>
        </authorList>
    </citation>
    <scope>IDENTIFICATION</scope>
</reference>
<name>A0A915HXG1_ROMCU</name>
<accession>A0A915HXG1</accession>
<dbReference type="WBParaSite" id="nRc.2.0.1.t06569-RA">
    <property type="protein sequence ID" value="nRc.2.0.1.t06569-RA"/>
    <property type="gene ID" value="nRc.2.0.1.g06569"/>
</dbReference>
<organism evidence="1 2">
    <name type="scientific">Romanomermis culicivorax</name>
    <name type="common">Nematode worm</name>
    <dbReference type="NCBI Taxonomy" id="13658"/>
    <lineage>
        <taxon>Eukaryota</taxon>
        <taxon>Metazoa</taxon>
        <taxon>Ecdysozoa</taxon>
        <taxon>Nematoda</taxon>
        <taxon>Enoplea</taxon>
        <taxon>Dorylaimia</taxon>
        <taxon>Mermithida</taxon>
        <taxon>Mermithoidea</taxon>
        <taxon>Mermithidae</taxon>
        <taxon>Romanomermis</taxon>
    </lineage>
</organism>
<dbReference type="Proteomes" id="UP000887565">
    <property type="component" value="Unplaced"/>
</dbReference>
<sequence>MIKILQLQNLKSSALPTRAAETHKKATIMECFVNSRPQASTEWCLNFWRSEPVRLTPCQS</sequence>